<gene>
    <name evidence="2" type="ORF">A9Q02_04940</name>
</gene>
<proteinExistence type="predicted"/>
<organism evidence="2 3">
    <name type="scientific">Candidatus Chloroploca asiatica</name>
    <dbReference type="NCBI Taxonomy" id="1506545"/>
    <lineage>
        <taxon>Bacteria</taxon>
        <taxon>Bacillati</taxon>
        <taxon>Chloroflexota</taxon>
        <taxon>Chloroflexia</taxon>
        <taxon>Chloroflexales</taxon>
        <taxon>Chloroflexineae</taxon>
        <taxon>Oscillochloridaceae</taxon>
        <taxon>Candidatus Chloroploca</taxon>
    </lineage>
</organism>
<feature type="transmembrane region" description="Helical" evidence="1">
    <location>
        <begin position="21"/>
        <end position="39"/>
    </location>
</feature>
<accession>A0A2H3KHJ5</accession>
<evidence type="ECO:0000313" key="2">
    <source>
        <dbReference type="EMBL" id="PDV97254.1"/>
    </source>
</evidence>
<reference evidence="2 3" key="1">
    <citation type="submission" date="2016-05" db="EMBL/GenBank/DDBJ databases">
        <authorList>
            <person name="Lavstsen T."/>
            <person name="Jespersen J.S."/>
        </authorList>
    </citation>
    <scope>NUCLEOTIDE SEQUENCE [LARGE SCALE GENOMIC DNA]</scope>
    <source>
        <strain evidence="2 3">B7-9</strain>
    </source>
</reference>
<dbReference type="EMBL" id="LYXE01000157">
    <property type="protein sequence ID" value="PDV97254.1"/>
    <property type="molecule type" value="Genomic_DNA"/>
</dbReference>
<feature type="transmembrane region" description="Helical" evidence="1">
    <location>
        <begin position="164"/>
        <end position="184"/>
    </location>
</feature>
<feature type="transmembrane region" description="Helical" evidence="1">
    <location>
        <begin position="51"/>
        <end position="68"/>
    </location>
</feature>
<keyword evidence="1" id="KW-1133">Transmembrane helix</keyword>
<name>A0A2H3KHJ5_9CHLR</name>
<protein>
    <submittedName>
        <fullName evidence="2">Uncharacterized protein</fullName>
    </submittedName>
</protein>
<feature type="transmembrane region" description="Helical" evidence="1">
    <location>
        <begin position="105"/>
        <end position="125"/>
    </location>
</feature>
<keyword evidence="3" id="KW-1185">Reference proteome</keyword>
<evidence type="ECO:0000256" key="1">
    <source>
        <dbReference type="SAM" id="Phobius"/>
    </source>
</evidence>
<keyword evidence="1" id="KW-0812">Transmembrane</keyword>
<keyword evidence="1" id="KW-0472">Membrane</keyword>
<evidence type="ECO:0000313" key="3">
    <source>
        <dbReference type="Proteomes" id="UP000220922"/>
    </source>
</evidence>
<feature type="transmembrane region" description="Helical" evidence="1">
    <location>
        <begin position="80"/>
        <end position="99"/>
    </location>
</feature>
<feature type="transmembrane region" description="Helical" evidence="1">
    <location>
        <begin position="132"/>
        <end position="152"/>
    </location>
</feature>
<dbReference type="Proteomes" id="UP000220922">
    <property type="component" value="Unassembled WGS sequence"/>
</dbReference>
<dbReference type="Gene3D" id="2.70.98.70">
    <property type="match status" value="1"/>
</dbReference>
<comment type="caution">
    <text evidence="2">The sequence shown here is derived from an EMBL/GenBank/DDBJ whole genome shotgun (WGS) entry which is preliminary data.</text>
</comment>
<sequence length="837" mass="92375">MLLTRRAIGAQACIMMQRTSSFVRLLVRLVLPLVWFESIARVADQPGPESTIFRVLFLGGVLAAAVAGQPVCERGRRWRLPWPGVMLVVTSLVAGGFYYVTQHTVAAWVLTLTGWVLALWLYDVLIVRRSRVIRVSIATALASITAGATVALALLESRFSEEEFFVALAGLSMAGGWMLTLRAYQGLSRLVVTHHVDEEAVDLGALATWSARLRQGGLRLAIKRRWVAASLGLSVLVAMVALVRAYQQSFFPVPPAPYPGISAEQPVLCGQIAPAGQTYTGQEVFAQMLALVEAHPQKGPPEYGMLALGSGDPAWIELFRTSLLAEMSAGRFTEPANSVKIGQWYAAQRVYYYVHMRERYPELFSSDEDAAIQTWFASINQRTLTVEWVDWLYALALAYWPAGPYENQENGAGLLALLAATGLGDPALVEAGQQYLDQRPRGWEGRTRNSDDTYYYQSEWVTNAYFQALRDGTIPAEEVRQSFEWLLLQMVPDGRPVSYNNPYPITREGALALGATLLNDPRYLWAAGRTAMSEARFFDFIVAQPGVNEALPLIAQSPTEGSCLIYGDTGTPIRVGPLAPDKIVFRDSWEQDATYVMLNLRFTGWHRYKATNTITLAYYQGDLIADQLEAHYVPWLPRGRSLLRDKRIPREHVSGLVVRQSGINAVQALLSGIGSRWAQDPPFFAEVDQFTTDEQCTVSTTSLADWRGWDHHRTIRFCVGEPTLIVDEAQGARGDEAALMWNLATLGTHQAGRIRLTEHAELVLIPLDRARIEHDGPQRIMVQSNGPTLRSVAVLLTGSWVGATVDPGPDNAATSVRITGTAGTLELPTFAKALVSP</sequence>
<dbReference type="AlphaFoldDB" id="A0A2H3KHJ5"/>
<feature type="transmembrane region" description="Helical" evidence="1">
    <location>
        <begin position="226"/>
        <end position="246"/>
    </location>
</feature>